<dbReference type="EMBL" id="FNWO01000016">
    <property type="protein sequence ID" value="SEH60536.1"/>
    <property type="molecule type" value="Genomic_DNA"/>
</dbReference>
<evidence type="ECO:0000313" key="4">
    <source>
        <dbReference type="Proteomes" id="UP000182983"/>
    </source>
</evidence>
<dbReference type="PANTHER" id="PTHR30273:SF2">
    <property type="entry name" value="PROTEIN FECR"/>
    <property type="match status" value="1"/>
</dbReference>
<proteinExistence type="predicted"/>
<evidence type="ECO:0000259" key="2">
    <source>
        <dbReference type="Pfam" id="PF16220"/>
    </source>
</evidence>
<name>A0A1H6JI99_MAGFU</name>
<dbReference type="Gene3D" id="3.55.50.30">
    <property type="match status" value="1"/>
</dbReference>
<evidence type="ECO:0000313" key="3">
    <source>
        <dbReference type="EMBL" id="SEH60536.1"/>
    </source>
</evidence>
<dbReference type="Gene3D" id="2.60.120.1440">
    <property type="match status" value="1"/>
</dbReference>
<dbReference type="PANTHER" id="PTHR30273">
    <property type="entry name" value="PERIPLASMIC SIGNAL SENSOR AND SIGMA FACTOR ACTIVATOR FECR-RELATED"/>
    <property type="match status" value="1"/>
</dbReference>
<organism evidence="3 4">
    <name type="scientific">Magnetospirillum fulvum</name>
    <name type="common">Rhodospirillum fulvum</name>
    <dbReference type="NCBI Taxonomy" id="1082"/>
    <lineage>
        <taxon>Bacteria</taxon>
        <taxon>Pseudomonadati</taxon>
        <taxon>Pseudomonadota</taxon>
        <taxon>Alphaproteobacteria</taxon>
        <taxon>Rhodospirillales</taxon>
        <taxon>Rhodospirillaceae</taxon>
        <taxon>Magnetospirillum</taxon>
    </lineage>
</organism>
<reference evidence="4" key="1">
    <citation type="submission" date="2016-10" db="EMBL/GenBank/DDBJ databases">
        <authorList>
            <person name="Varghese N."/>
            <person name="Submissions S."/>
        </authorList>
    </citation>
    <scope>NUCLEOTIDE SEQUENCE [LARGE SCALE GENOMIC DNA]</scope>
    <source>
        <strain evidence="4">DSM 13234</strain>
    </source>
</reference>
<dbReference type="InterPro" id="IPR032623">
    <property type="entry name" value="FecR_N"/>
</dbReference>
<dbReference type="Proteomes" id="UP000182983">
    <property type="component" value="Unassembled WGS sequence"/>
</dbReference>
<feature type="domain" description="FecR N-terminal" evidence="2">
    <location>
        <begin position="28"/>
        <end position="70"/>
    </location>
</feature>
<sequence length="341" mass="36669">MGEQCPDATLLTMTDSDVNMMGSNQLQREATDWLILLTSGEATRTNLLALQSWCRQSPSHAEAFASASRLWRALGPALDAASRSEERMARHALPRTESRPIGRRAALGGLLAAGGAGLYVLANPPLGLWPSLSDLAADYHTGIGEQRQISLRDGVSVELNTASSLNLAESGGVERMELISGEAAVAVGANALGPLVIAAAGGESSARMANFNLRHYGSTVCVSCLSGQVEVAYRGRTLTLAERQQATYGEGELTPAQPVDPAAVTAWRERVLIFRNERLDRVIAEVNRYRRGRIILVNPALAERQVTARFKLDRLDDVVTQVRDVFGAQARQLPGNTIVLS</sequence>
<dbReference type="OrthoDB" id="1098280at2"/>
<dbReference type="InterPro" id="IPR012373">
    <property type="entry name" value="Ferrdict_sens_TM"/>
</dbReference>
<feature type="domain" description="FecR protein" evidence="1">
    <location>
        <begin position="138"/>
        <end position="230"/>
    </location>
</feature>
<evidence type="ECO:0000259" key="1">
    <source>
        <dbReference type="Pfam" id="PF04773"/>
    </source>
</evidence>
<dbReference type="PIRSF" id="PIRSF018266">
    <property type="entry name" value="FecR"/>
    <property type="match status" value="1"/>
</dbReference>
<gene>
    <name evidence="3" type="ORF">SAMN04244559_03138</name>
</gene>
<dbReference type="InterPro" id="IPR006860">
    <property type="entry name" value="FecR"/>
</dbReference>
<dbReference type="GO" id="GO:0016989">
    <property type="term" value="F:sigma factor antagonist activity"/>
    <property type="evidence" value="ECO:0007669"/>
    <property type="project" value="TreeGrafter"/>
</dbReference>
<dbReference type="Pfam" id="PF04773">
    <property type="entry name" value="FecR"/>
    <property type="match status" value="1"/>
</dbReference>
<protein>
    <submittedName>
        <fullName evidence="3">FecR family protein</fullName>
    </submittedName>
</protein>
<accession>A0A1H6JI99</accession>
<keyword evidence="4" id="KW-1185">Reference proteome</keyword>
<dbReference type="AlphaFoldDB" id="A0A1H6JI99"/>
<dbReference type="Pfam" id="PF16220">
    <property type="entry name" value="DUF4880"/>
    <property type="match status" value="1"/>
</dbReference>